<reference evidence="7" key="1">
    <citation type="journal article" date="2017" name="Gigascience">
        <title>The genome draft of coconut (Cocos nucifera).</title>
        <authorList>
            <person name="Xiao Y."/>
            <person name="Xu P."/>
            <person name="Fan H."/>
            <person name="Baudouin L."/>
            <person name="Xia W."/>
            <person name="Bocs S."/>
            <person name="Xu J."/>
            <person name="Li Q."/>
            <person name="Guo A."/>
            <person name="Zhou L."/>
            <person name="Li J."/>
            <person name="Wu Y."/>
            <person name="Ma Z."/>
            <person name="Armero A."/>
            <person name="Issali A.E."/>
            <person name="Liu N."/>
            <person name="Peng M."/>
            <person name="Yang Y."/>
        </authorList>
    </citation>
    <scope>NUCLEOTIDE SEQUENCE</scope>
    <source>
        <tissue evidence="7">Spear leaf of Hainan Tall coconut</tissue>
    </source>
</reference>
<dbReference type="GO" id="GO:0008757">
    <property type="term" value="F:S-adenosylmethionine-dependent methyltransferase activity"/>
    <property type="evidence" value="ECO:0007669"/>
    <property type="project" value="InterPro"/>
</dbReference>
<dbReference type="Gene3D" id="3.40.50.150">
    <property type="entry name" value="Vaccinia Virus protein VP39"/>
    <property type="match status" value="2"/>
</dbReference>
<dbReference type="PANTHER" id="PTHR12176:SF78">
    <property type="entry name" value="EEF1A LYSINE AND N-TERMINAL METHYLTRANSFERASE"/>
    <property type="match status" value="1"/>
</dbReference>
<keyword evidence="8" id="KW-1185">Reference proteome</keyword>
<keyword evidence="3" id="KW-0808">Transferase</keyword>
<accession>A0A8K0NCX7</accession>
<name>A0A8K0NCX7_COCNU</name>
<dbReference type="AlphaFoldDB" id="A0A8K0NCX7"/>
<dbReference type="PANTHER" id="PTHR12176">
    <property type="entry name" value="SAM-DEPENDENT METHYLTRANSFERASE SUPERFAMILY PROTEIN"/>
    <property type="match status" value="1"/>
</dbReference>
<dbReference type="CDD" id="cd02440">
    <property type="entry name" value="AdoMet_MTases"/>
    <property type="match status" value="1"/>
</dbReference>
<evidence type="ECO:0000259" key="6">
    <source>
        <dbReference type="Pfam" id="PF08241"/>
    </source>
</evidence>
<dbReference type="Pfam" id="PF08241">
    <property type="entry name" value="Methyltransf_11"/>
    <property type="match status" value="1"/>
</dbReference>
<proteinExistence type="inferred from homology"/>
<keyword evidence="4" id="KW-0511">Multifunctional enzyme</keyword>
<evidence type="ECO:0000256" key="1">
    <source>
        <dbReference type="ARBA" id="ARBA00008361"/>
    </source>
</evidence>
<reference evidence="7" key="2">
    <citation type="submission" date="2019-07" db="EMBL/GenBank/DDBJ databases">
        <authorList>
            <person name="Yang Y."/>
            <person name="Bocs S."/>
            <person name="Baudouin L."/>
        </authorList>
    </citation>
    <scope>NUCLEOTIDE SEQUENCE</scope>
    <source>
        <tissue evidence="7">Spear leaf of Hainan Tall coconut</tissue>
    </source>
</reference>
<dbReference type="OrthoDB" id="411785at2759"/>
<dbReference type="FunFam" id="3.40.50.150:FF:000211">
    <property type="entry name" value="Methyltransferase-like protein 13"/>
    <property type="match status" value="1"/>
</dbReference>
<evidence type="ECO:0000256" key="5">
    <source>
        <dbReference type="SAM" id="MobiDB-lite"/>
    </source>
</evidence>
<comment type="similarity">
    <text evidence="1">Belongs to the methyltransferase superfamily.</text>
</comment>
<comment type="caution">
    <text evidence="7">The sequence shown here is derived from an EMBL/GenBank/DDBJ whole genome shotgun (WGS) entry which is preliminary data.</text>
</comment>
<evidence type="ECO:0000313" key="8">
    <source>
        <dbReference type="Proteomes" id="UP000797356"/>
    </source>
</evidence>
<evidence type="ECO:0000256" key="3">
    <source>
        <dbReference type="ARBA" id="ARBA00022679"/>
    </source>
</evidence>
<protein>
    <submittedName>
        <fullName evidence="7">EEF1A lysine and N-terminal methyltransferase</fullName>
    </submittedName>
</protein>
<dbReference type="EMBL" id="CM017886">
    <property type="protein sequence ID" value="KAG1370104.1"/>
    <property type="molecule type" value="Genomic_DNA"/>
</dbReference>
<feature type="region of interest" description="Disordered" evidence="5">
    <location>
        <begin position="466"/>
        <end position="496"/>
    </location>
</feature>
<organism evidence="7 8">
    <name type="scientific">Cocos nucifera</name>
    <name type="common">Coconut palm</name>
    <dbReference type="NCBI Taxonomy" id="13894"/>
    <lineage>
        <taxon>Eukaryota</taxon>
        <taxon>Viridiplantae</taxon>
        <taxon>Streptophyta</taxon>
        <taxon>Embryophyta</taxon>
        <taxon>Tracheophyta</taxon>
        <taxon>Spermatophyta</taxon>
        <taxon>Magnoliopsida</taxon>
        <taxon>Liliopsida</taxon>
        <taxon>Arecaceae</taxon>
        <taxon>Arecoideae</taxon>
        <taxon>Cocoseae</taxon>
        <taxon>Attaleinae</taxon>
        <taxon>Cocos</taxon>
    </lineage>
</organism>
<dbReference type="InterPro" id="IPR051419">
    <property type="entry name" value="Lys/N-term_MeTrsfase_sf"/>
</dbReference>
<dbReference type="InterPro" id="IPR029063">
    <property type="entry name" value="SAM-dependent_MTases_sf"/>
</dbReference>
<keyword evidence="2 7" id="KW-0489">Methyltransferase</keyword>
<sequence>MAKRGGGEDLEILETLGDFTSKENWDKFFTLRGAGDSFEWYAEWPALRDPFVAELSSFSAADTPIQILVPGCGSSRVSEYLYDAGFRQITNIDFSKVVVSDMLRRYVRSRPEMRWRVMDMTDMQFADEFFDAILDKGGLDALMEPELGSKLGKKYLKEVKRVLKFGGRYLCLTLAESHVLGLLFSEFRFGWDTSIYAIPQEPCNKPTFQTFMVTVVKEKLGALNPVRSLFDHSAVNCNAKQVHALNNAVEDENKIRSNYSTGADILYSLEDLQLGAIGNLKELLPGRRCQLILDEQGSSLYTYKTVLLDARQQPDPFLYHCGVFIVPKTRAYEWLFTSEEGQWVVVESSKAARLIMVFLDSRHTHASMDDIQKDLSPLVKNLAPGNPEDEARIPFMMANDGVKQRNILQNVVSTITGPIIVEDVIYEDVDGDNTGLTSLDTKTFRLLTFERSLGLVQSEALLTREPKSNPVESVGKKNSLSSKSRKKGGKKRSDSDKLIDGSRSILKVDHSCLASSYHSGIVSGFALIASALEIAASSKEKVRTIIVGLGAGLLPMFLHGCLPFLEIEVVELDPLILDLARKYFGFTEDKQLKVHIGDGIQFIKNANIVPSPSDTKHKVDDSKTVSRSHDGKVKKTLANGNSNAEIKIVIIDADSSDMSSGLACPPADFVEESFLLCVKKFLAEGGLFIINLVSRSPAIREMIVSRMKVVFGHLFSLELEEDVNEILFASSSEAFIHVDNSPEAWTQLKNIMKVHLPERQMLMQKIKCLK</sequence>
<evidence type="ECO:0000313" key="7">
    <source>
        <dbReference type="EMBL" id="KAG1370104.1"/>
    </source>
</evidence>
<dbReference type="GO" id="GO:0032259">
    <property type="term" value="P:methylation"/>
    <property type="evidence" value="ECO:0007669"/>
    <property type="project" value="UniProtKB-KW"/>
</dbReference>
<dbReference type="SUPFAM" id="SSF53335">
    <property type="entry name" value="S-adenosyl-L-methionine-dependent methyltransferases"/>
    <property type="match status" value="2"/>
</dbReference>
<dbReference type="Proteomes" id="UP000797356">
    <property type="component" value="Chromosome 15"/>
</dbReference>
<dbReference type="FunFam" id="3.40.50.150:FF:000256">
    <property type="entry name" value="S-adenosyl-L-methionine-dependent methyltransferase superfamily protein"/>
    <property type="match status" value="1"/>
</dbReference>
<dbReference type="InterPro" id="IPR013216">
    <property type="entry name" value="Methyltransf_11"/>
</dbReference>
<feature type="domain" description="Methyltransferase type 11" evidence="6">
    <location>
        <begin position="70"/>
        <end position="170"/>
    </location>
</feature>
<evidence type="ECO:0000256" key="4">
    <source>
        <dbReference type="ARBA" id="ARBA00023268"/>
    </source>
</evidence>
<gene>
    <name evidence="7" type="ORF">COCNU_15G004700</name>
</gene>
<evidence type="ECO:0000256" key="2">
    <source>
        <dbReference type="ARBA" id="ARBA00022603"/>
    </source>
</evidence>